<reference evidence="2" key="1">
    <citation type="journal article" date="2015" name="Nature">
        <title>Complex archaea that bridge the gap between prokaryotes and eukaryotes.</title>
        <authorList>
            <person name="Spang A."/>
            <person name="Saw J.H."/>
            <person name="Jorgensen S.L."/>
            <person name="Zaremba-Niedzwiedzka K."/>
            <person name="Martijn J."/>
            <person name="Lind A.E."/>
            <person name="van Eijk R."/>
            <person name="Schleper C."/>
            <person name="Guy L."/>
            <person name="Ettema T.J."/>
        </authorList>
    </citation>
    <scope>NUCLEOTIDE SEQUENCE</scope>
</reference>
<protein>
    <submittedName>
        <fullName evidence="2">Uncharacterized protein</fullName>
    </submittedName>
</protein>
<keyword evidence="1" id="KW-0812">Transmembrane</keyword>
<gene>
    <name evidence="2" type="ORF">LCGC14_1392730</name>
</gene>
<feature type="transmembrane region" description="Helical" evidence="1">
    <location>
        <begin position="36"/>
        <end position="60"/>
    </location>
</feature>
<proteinExistence type="predicted"/>
<comment type="caution">
    <text evidence="2">The sequence shown here is derived from an EMBL/GenBank/DDBJ whole genome shotgun (WGS) entry which is preliminary data.</text>
</comment>
<keyword evidence="1" id="KW-1133">Transmembrane helix</keyword>
<evidence type="ECO:0000256" key="1">
    <source>
        <dbReference type="SAM" id="Phobius"/>
    </source>
</evidence>
<organism evidence="2">
    <name type="scientific">marine sediment metagenome</name>
    <dbReference type="NCBI Taxonomy" id="412755"/>
    <lineage>
        <taxon>unclassified sequences</taxon>
        <taxon>metagenomes</taxon>
        <taxon>ecological metagenomes</taxon>
    </lineage>
</organism>
<dbReference type="EMBL" id="LAZR01009019">
    <property type="protein sequence ID" value="KKM75187.1"/>
    <property type="molecule type" value="Genomic_DNA"/>
</dbReference>
<evidence type="ECO:0000313" key="2">
    <source>
        <dbReference type="EMBL" id="KKM75187.1"/>
    </source>
</evidence>
<accession>A0A0F9N122</accession>
<name>A0A0F9N122_9ZZZZ</name>
<dbReference type="AlphaFoldDB" id="A0A0F9N122"/>
<keyword evidence="1" id="KW-0472">Membrane</keyword>
<sequence>MLQGLKLWWQLKRDTWLVFVALRRERLEHLETPTGALLAMAATVLLFWLIVIVVVPLLLLT</sequence>